<dbReference type="CDD" id="cd03768">
    <property type="entry name" value="SR_ResInv"/>
    <property type="match status" value="1"/>
</dbReference>
<feature type="active site" description="O-(5'-phospho-DNA)-serine intermediate" evidence="5 6">
    <location>
        <position position="10"/>
    </location>
</feature>
<name>A0AAW7CUK9_9GAMM</name>
<evidence type="ECO:0000256" key="3">
    <source>
        <dbReference type="ARBA" id="ARBA00023125"/>
    </source>
</evidence>
<gene>
    <name evidence="8" type="ORF">QSH02_13865</name>
</gene>
<accession>A0AAW7CUK9</accession>
<evidence type="ECO:0000256" key="2">
    <source>
        <dbReference type="ARBA" id="ARBA00022908"/>
    </source>
</evidence>
<dbReference type="PROSITE" id="PS00397">
    <property type="entry name" value="RECOMBINASES_1"/>
    <property type="match status" value="1"/>
</dbReference>
<evidence type="ECO:0000256" key="6">
    <source>
        <dbReference type="PROSITE-ProRule" id="PRU10137"/>
    </source>
</evidence>
<keyword evidence="4" id="KW-0233">DNA recombination</keyword>
<evidence type="ECO:0000259" key="7">
    <source>
        <dbReference type="PROSITE" id="PS51736"/>
    </source>
</evidence>
<dbReference type="InterPro" id="IPR009057">
    <property type="entry name" value="Homeodomain-like_sf"/>
</dbReference>
<dbReference type="Proteomes" id="UP001224739">
    <property type="component" value="Unassembled WGS sequence"/>
</dbReference>
<evidence type="ECO:0000256" key="1">
    <source>
        <dbReference type="ARBA" id="ARBA00009913"/>
    </source>
</evidence>
<keyword evidence="2" id="KW-0229">DNA integration</keyword>
<keyword evidence="3" id="KW-0238">DNA-binding</keyword>
<dbReference type="Gene3D" id="1.10.10.60">
    <property type="entry name" value="Homeodomain-like"/>
    <property type="match status" value="1"/>
</dbReference>
<dbReference type="RefSeq" id="WP_286039174.1">
    <property type="nucleotide sequence ID" value="NZ_JASVWJ010000007.1"/>
</dbReference>
<dbReference type="AlphaFoldDB" id="A0AAW7CUK9"/>
<evidence type="ECO:0000256" key="4">
    <source>
        <dbReference type="ARBA" id="ARBA00023172"/>
    </source>
</evidence>
<dbReference type="SMART" id="SM00857">
    <property type="entry name" value="Resolvase"/>
    <property type="match status" value="1"/>
</dbReference>
<dbReference type="SUPFAM" id="SSF46689">
    <property type="entry name" value="Homeodomain-like"/>
    <property type="match status" value="1"/>
</dbReference>
<dbReference type="Gene3D" id="3.40.50.1390">
    <property type="entry name" value="Resolvase, N-terminal catalytic domain"/>
    <property type="match status" value="1"/>
</dbReference>
<dbReference type="PANTHER" id="PTHR30461:SF26">
    <property type="entry name" value="RESOLVASE HOMOLOG YNEB"/>
    <property type="match status" value="1"/>
</dbReference>
<proteinExistence type="inferred from homology"/>
<reference evidence="8" key="1">
    <citation type="submission" date="2023-06" db="EMBL/GenBank/DDBJ databases">
        <title>Acute promotion of culturable opportunistic pathogens and persistent increase of antibiotic resistance following antibiotic exposure in mouse gut microbiota.</title>
        <authorList>
            <person name="Li L."/>
            <person name="Wang B."/>
            <person name="Sun Y."/>
            <person name="Wang M."/>
            <person name="Xu H."/>
        </authorList>
    </citation>
    <scope>NUCLEOTIDE SEQUENCE</scope>
    <source>
        <strain evidence="8">EPA10_1</strain>
    </source>
</reference>
<sequence>MRLFGYARVSTSQQSLDIQKKELIDAGVAKHRLFSDKGSGSHINRDGLQLLKIKVECGDIILVKKLDRLGRDTADMIQLIKEFDSMGVAVRFLDDGISTEGTMGKMVVTILSAVAEAERQRILERTNEGRQEALLKGVKFGRKRSVDRERIIELKRSGWGGTAIAKEMKVARSTVYKILNEEIQM</sequence>
<dbReference type="Pfam" id="PF02796">
    <property type="entry name" value="HTH_7"/>
    <property type="match status" value="1"/>
</dbReference>
<dbReference type="InterPro" id="IPR006120">
    <property type="entry name" value="Resolvase_HTH_dom"/>
</dbReference>
<protein>
    <submittedName>
        <fullName evidence="8">Recombinase family protein</fullName>
    </submittedName>
</protein>
<evidence type="ECO:0000313" key="8">
    <source>
        <dbReference type="EMBL" id="MDL5355923.1"/>
    </source>
</evidence>
<dbReference type="EMBL" id="JASVWL010000011">
    <property type="protein sequence ID" value="MDL5355923.1"/>
    <property type="molecule type" value="Genomic_DNA"/>
</dbReference>
<dbReference type="GeneID" id="83613118"/>
<dbReference type="PANTHER" id="PTHR30461">
    <property type="entry name" value="DNA-INVERTASE FROM LAMBDOID PROPHAGE"/>
    <property type="match status" value="1"/>
</dbReference>
<dbReference type="Gene3D" id="6.10.250.10">
    <property type="match status" value="1"/>
</dbReference>
<organism evidence="8 9">
    <name type="scientific">Proteus faecis</name>
    <dbReference type="NCBI Taxonomy" id="2050967"/>
    <lineage>
        <taxon>Bacteria</taxon>
        <taxon>Pseudomonadati</taxon>
        <taxon>Pseudomonadota</taxon>
        <taxon>Gammaproteobacteria</taxon>
        <taxon>Enterobacterales</taxon>
        <taxon>Morganellaceae</taxon>
        <taxon>Proteus</taxon>
    </lineage>
</organism>
<dbReference type="InterPro" id="IPR036162">
    <property type="entry name" value="Resolvase-like_N_sf"/>
</dbReference>
<evidence type="ECO:0000313" key="9">
    <source>
        <dbReference type="Proteomes" id="UP001224739"/>
    </source>
</evidence>
<dbReference type="GO" id="GO:0003677">
    <property type="term" value="F:DNA binding"/>
    <property type="evidence" value="ECO:0007669"/>
    <property type="project" value="UniProtKB-KW"/>
</dbReference>
<dbReference type="GO" id="GO:0000150">
    <property type="term" value="F:DNA strand exchange activity"/>
    <property type="evidence" value="ECO:0007669"/>
    <property type="project" value="InterPro"/>
</dbReference>
<comment type="similarity">
    <text evidence="1">Belongs to the site-specific recombinase resolvase family.</text>
</comment>
<dbReference type="InterPro" id="IPR006119">
    <property type="entry name" value="Resolv_N"/>
</dbReference>
<dbReference type="GO" id="GO:0015074">
    <property type="term" value="P:DNA integration"/>
    <property type="evidence" value="ECO:0007669"/>
    <property type="project" value="UniProtKB-KW"/>
</dbReference>
<feature type="domain" description="Resolvase/invertase-type recombinase catalytic" evidence="7">
    <location>
        <begin position="2"/>
        <end position="137"/>
    </location>
</feature>
<dbReference type="InterPro" id="IPR006118">
    <property type="entry name" value="Recombinase_CS"/>
</dbReference>
<dbReference type="Pfam" id="PF00239">
    <property type="entry name" value="Resolvase"/>
    <property type="match status" value="1"/>
</dbReference>
<evidence type="ECO:0000256" key="5">
    <source>
        <dbReference type="PIRSR" id="PIRSR606118-50"/>
    </source>
</evidence>
<dbReference type="InterPro" id="IPR050639">
    <property type="entry name" value="SSR_resolvase"/>
</dbReference>
<dbReference type="SUPFAM" id="SSF53041">
    <property type="entry name" value="Resolvase-like"/>
    <property type="match status" value="1"/>
</dbReference>
<comment type="caution">
    <text evidence="8">The sequence shown here is derived from an EMBL/GenBank/DDBJ whole genome shotgun (WGS) entry which is preliminary data.</text>
</comment>
<dbReference type="PROSITE" id="PS00398">
    <property type="entry name" value="RECOMBINASES_2"/>
    <property type="match status" value="1"/>
</dbReference>
<dbReference type="PROSITE" id="PS51736">
    <property type="entry name" value="RECOMBINASES_3"/>
    <property type="match status" value="1"/>
</dbReference>